<evidence type="ECO:0000313" key="1">
    <source>
        <dbReference type="EMBL" id="KRH24287.1"/>
    </source>
</evidence>
<gene>
    <name evidence="1" type="ORF">GLYMA_12G031100</name>
</gene>
<protein>
    <submittedName>
        <fullName evidence="1 2">Uncharacterized protein</fullName>
    </submittedName>
</protein>
<dbReference type="AlphaFoldDB" id="A0A0R0HDE2"/>
<name>A0A0R0HDE2_SOYBN</name>
<reference evidence="1 2" key="1">
    <citation type="journal article" date="2010" name="Nature">
        <title>Genome sequence of the palaeopolyploid soybean.</title>
        <authorList>
            <person name="Schmutz J."/>
            <person name="Cannon S.B."/>
            <person name="Schlueter J."/>
            <person name="Ma J."/>
            <person name="Mitros T."/>
            <person name="Nelson W."/>
            <person name="Hyten D.L."/>
            <person name="Song Q."/>
            <person name="Thelen J.J."/>
            <person name="Cheng J."/>
            <person name="Xu D."/>
            <person name="Hellsten U."/>
            <person name="May G.D."/>
            <person name="Yu Y."/>
            <person name="Sakurai T."/>
            <person name="Umezawa T."/>
            <person name="Bhattacharyya M.K."/>
            <person name="Sandhu D."/>
            <person name="Valliyodan B."/>
            <person name="Lindquist E."/>
            <person name="Peto M."/>
            <person name="Grant D."/>
            <person name="Shu S."/>
            <person name="Goodstein D."/>
            <person name="Barry K."/>
            <person name="Futrell-Griggs M."/>
            <person name="Abernathy B."/>
            <person name="Du J."/>
            <person name="Tian Z."/>
            <person name="Zhu L."/>
            <person name="Gill N."/>
            <person name="Joshi T."/>
            <person name="Libault M."/>
            <person name="Sethuraman A."/>
            <person name="Zhang X.-C."/>
            <person name="Shinozaki K."/>
            <person name="Nguyen H.T."/>
            <person name="Wing R.A."/>
            <person name="Cregan P."/>
            <person name="Specht J."/>
            <person name="Grimwood J."/>
            <person name="Rokhsar D."/>
            <person name="Stacey G."/>
            <person name="Shoemaker R.C."/>
            <person name="Jackson S.A."/>
        </authorList>
    </citation>
    <scope>NUCLEOTIDE SEQUENCE [LARGE SCALE GENOMIC DNA]</scope>
    <source>
        <strain evidence="2">cv. Williams 82</strain>
        <tissue evidence="1">Callus</tissue>
    </source>
</reference>
<reference evidence="2" key="2">
    <citation type="submission" date="2018-02" db="UniProtKB">
        <authorList>
            <consortium name="EnsemblPlants"/>
        </authorList>
    </citation>
    <scope>IDENTIFICATION</scope>
    <source>
        <strain evidence="2">Williams 82</strain>
    </source>
</reference>
<evidence type="ECO:0000313" key="3">
    <source>
        <dbReference type="Proteomes" id="UP000008827"/>
    </source>
</evidence>
<evidence type="ECO:0000313" key="2">
    <source>
        <dbReference type="EnsemblPlants" id="KRH24287"/>
    </source>
</evidence>
<sequence length="100" mass="11414">MLFPFDLTIYINLSNRCCADSTHHAGVERYHIGNNTVNPFSFLCISSISVSHVYTAIVDLWHPSVLILINREAFPICKLLCSQDFASYERQIVMSTIVYK</sequence>
<organism evidence="1">
    <name type="scientific">Glycine max</name>
    <name type="common">Soybean</name>
    <name type="synonym">Glycine hispida</name>
    <dbReference type="NCBI Taxonomy" id="3847"/>
    <lineage>
        <taxon>Eukaryota</taxon>
        <taxon>Viridiplantae</taxon>
        <taxon>Streptophyta</taxon>
        <taxon>Embryophyta</taxon>
        <taxon>Tracheophyta</taxon>
        <taxon>Spermatophyta</taxon>
        <taxon>Magnoliopsida</taxon>
        <taxon>eudicotyledons</taxon>
        <taxon>Gunneridae</taxon>
        <taxon>Pentapetalae</taxon>
        <taxon>rosids</taxon>
        <taxon>fabids</taxon>
        <taxon>Fabales</taxon>
        <taxon>Fabaceae</taxon>
        <taxon>Papilionoideae</taxon>
        <taxon>50 kb inversion clade</taxon>
        <taxon>NPAAA clade</taxon>
        <taxon>indigoferoid/millettioid clade</taxon>
        <taxon>Phaseoleae</taxon>
        <taxon>Glycine</taxon>
        <taxon>Glycine subgen. Soja</taxon>
    </lineage>
</organism>
<keyword evidence="3" id="KW-1185">Reference proteome</keyword>
<dbReference type="Proteomes" id="UP000008827">
    <property type="component" value="Chromosome 12"/>
</dbReference>
<reference evidence="1" key="3">
    <citation type="submission" date="2018-07" db="EMBL/GenBank/DDBJ databases">
        <title>WGS assembly of Glycine max.</title>
        <authorList>
            <person name="Schmutz J."/>
            <person name="Cannon S."/>
            <person name="Schlueter J."/>
            <person name="Ma J."/>
            <person name="Mitros T."/>
            <person name="Nelson W."/>
            <person name="Hyten D."/>
            <person name="Song Q."/>
            <person name="Thelen J."/>
            <person name="Cheng J."/>
            <person name="Xu D."/>
            <person name="Hellsten U."/>
            <person name="May G."/>
            <person name="Yu Y."/>
            <person name="Sakurai T."/>
            <person name="Umezawa T."/>
            <person name="Bhattacharyya M."/>
            <person name="Sandhu D."/>
            <person name="Valliyodan B."/>
            <person name="Lindquist E."/>
            <person name="Peto M."/>
            <person name="Grant D."/>
            <person name="Shu S."/>
            <person name="Goodstein D."/>
            <person name="Barry K."/>
            <person name="Futrell-Griggs M."/>
            <person name="Abernathy B."/>
            <person name="Du J."/>
            <person name="Tian Z."/>
            <person name="Zhu L."/>
            <person name="Gill N."/>
            <person name="Joshi T."/>
            <person name="Libault M."/>
            <person name="Sethuraman A."/>
            <person name="Zhang X."/>
            <person name="Shinozaki K."/>
            <person name="Nguyen H."/>
            <person name="Wing R."/>
            <person name="Cregan P."/>
            <person name="Specht J."/>
            <person name="Grimwood J."/>
            <person name="Rokhsar D."/>
            <person name="Stacey G."/>
            <person name="Shoemaker R."/>
            <person name="Jackson S."/>
        </authorList>
    </citation>
    <scope>NUCLEOTIDE SEQUENCE</scope>
    <source>
        <tissue evidence="1">Callus</tissue>
    </source>
</reference>
<dbReference type="Gramene" id="KRH24287">
    <property type="protein sequence ID" value="KRH24287"/>
    <property type="gene ID" value="GLYMA_12G031100"/>
</dbReference>
<proteinExistence type="predicted"/>
<dbReference type="EMBL" id="CM000845">
    <property type="protein sequence ID" value="KRH24287.1"/>
    <property type="molecule type" value="Genomic_DNA"/>
</dbReference>
<accession>A0A0R0HDE2</accession>
<dbReference type="EnsemblPlants" id="KRH24287">
    <property type="protein sequence ID" value="KRH24287"/>
    <property type="gene ID" value="GLYMA_12G031100"/>
</dbReference>
<dbReference type="InParanoid" id="A0A0R0HDE2"/>